<dbReference type="GO" id="GO:0006313">
    <property type="term" value="P:DNA transposition"/>
    <property type="evidence" value="ECO:0007669"/>
    <property type="project" value="InterPro"/>
</dbReference>
<comment type="caution">
    <text evidence="2">The sequence shown here is derived from an EMBL/GenBank/DDBJ whole genome shotgun (WGS) entry which is preliminary data.</text>
</comment>
<gene>
    <name evidence="2" type="ORF">S03H2_36415</name>
</gene>
<evidence type="ECO:0000259" key="1">
    <source>
        <dbReference type="Pfam" id="PF01609"/>
    </source>
</evidence>
<dbReference type="GO" id="GO:0003677">
    <property type="term" value="F:DNA binding"/>
    <property type="evidence" value="ECO:0007669"/>
    <property type="project" value="InterPro"/>
</dbReference>
<organism evidence="2">
    <name type="scientific">marine sediment metagenome</name>
    <dbReference type="NCBI Taxonomy" id="412755"/>
    <lineage>
        <taxon>unclassified sequences</taxon>
        <taxon>metagenomes</taxon>
        <taxon>ecological metagenomes</taxon>
    </lineage>
</organism>
<protein>
    <recommendedName>
        <fullName evidence="1">Transposase IS4-like domain-containing protein</fullName>
    </recommendedName>
</protein>
<dbReference type="SUPFAM" id="SSF53098">
    <property type="entry name" value="Ribonuclease H-like"/>
    <property type="match status" value="1"/>
</dbReference>
<evidence type="ECO:0000313" key="2">
    <source>
        <dbReference type="EMBL" id="GAH55720.1"/>
    </source>
</evidence>
<feature type="non-terminal residue" evidence="2">
    <location>
        <position position="278"/>
    </location>
</feature>
<dbReference type="InterPro" id="IPR002559">
    <property type="entry name" value="Transposase_11"/>
</dbReference>
<dbReference type="Pfam" id="PF01609">
    <property type="entry name" value="DDE_Tnp_1"/>
    <property type="match status" value="1"/>
</dbReference>
<accession>X1HF70</accession>
<dbReference type="EMBL" id="BARU01022342">
    <property type="protein sequence ID" value="GAH55720.1"/>
    <property type="molecule type" value="Genomic_DNA"/>
</dbReference>
<name>X1HF70_9ZZZZ</name>
<dbReference type="AlphaFoldDB" id="X1HF70"/>
<sequence length="278" mass="31983">MKTSKSTLTVARMALEAAKKAVADYSHIKSPRKFTQPQLLACLIVKELRGLDYRGIHIMLSEWSDLCQILGLRHIPHFTTLCAASKRLLRKPTTEALLHSILQRCRDLGLLKDKSKLVAIDSTGMETRHASRYYTRRCKRHSGHYKRRFPKLSAICDTSNHLLLGMVIDRGPRLDYAEDESTLLNALSQQKFKMLLADAGYESERFHKLCRERLNIQSIIPTTQRGRSREDGSTKAVTGYYRKLMQNNFPKSLYGQRWQIETVFSMLKRNLGSSLRAR</sequence>
<reference evidence="2" key="1">
    <citation type="journal article" date="2014" name="Front. Microbiol.">
        <title>High frequency of phylogenetically diverse reductive dehalogenase-homologous genes in deep subseafloor sedimentary metagenomes.</title>
        <authorList>
            <person name="Kawai M."/>
            <person name="Futagami T."/>
            <person name="Toyoda A."/>
            <person name="Takaki Y."/>
            <person name="Nishi S."/>
            <person name="Hori S."/>
            <person name="Arai W."/>
            <person name="Tsubouchi T."/>
            <person name="Morono Y."/>
            <person name="Uchiyama I."/>
            <person name="Ito T."/>
            <person name="Fujiyama A."/>
            <person name="Inagaki F."/>
            <person name="Takami H."/>
        </authorList>
    </citation>
    <scope>NUCLEOTIDE SEQUENCE</scope>
    <source>
        <strain evidence="2">Expedition CK06-06</strain>
    </source>
</reference>
<feature type="domain" description="Transposase IS4-like" evidence="1">
    <location>
        <begin position="115"/>
        <end position="272"/>
    </location>
</feature>
<dbReference type="InterPro" id="IPR012337">
    <property type="entry name" value="RNaseH-like_sf"/>
</dbReference>
<dbReference type="GO" id="GO:0004803">
    <property type="term" value="F:transposase activity"/>
    <property type="evidence" value="ECO:0007669"/>
    <property type="project" value="InterPro"/>
</dbReference>
<proteinExistence type="predicted"/>